<organism evidence="2 3">
    <name type="scientific">Candidatus Thalassospirochaeta sargassi</name>
    <dbReference type="NCBI Taxonomy" id="3119039"/>
    <lineage>
        <taxon>Bacteria</taxon>
        <taxon>Pseudomonadati</taxon>
        <taxon>Spirochaetota</taxon>
        <taxon>Spirochaetia</taxon>
        <taxon>Spirochaetales</taxon>
        <taxon>Spirochaetaceae</taxon>
        <taxon>Candidatus Thalassospirochaeta</taxon>
    </lineage>
</organism>
<keyword evidence="1" id="KW-1133">Transmembrane helix</keyword>
<comment type="caution">
    <text evidence="2">The sequence shown here is derived from an EMBL/GenBank/DDBJ whole genome shotgun (WGS) entry which is preliminary data.</text>
</comment>
<accession>A0AAJ1IH85</accession>
<keyword evidence="1" id="KW-0472">Membrane</keyword>
<dbReference type="AlphaFoldDB" id="A0AAJ1IH85"/>
<feature type="transmembrane region" description="Helical" evidence="1">
    <location>
        <begin position="69"/>
        <end position="93"/>
    </location>
</feature>
<evidence type="ECO:0008006" key="4">
    <source>
        <dbReference type="Google" id="ProtNLM"/>
    </source>
</evidence>
<keyword evidence="1" id="KW-0812">Transmembrane</keyword>
<protein>
    <recommendedName>
        <fullName evidence="4">Permease</fullName>
    </recommendedName>
</protein>
<gene>
    <name evidence="2" type="ORF">PQJ61_14070</name>
</gene>
<evidence type="ECO:0000313" key="2">
    <source>
        <dbReference type="EMBL" id="MDC7227888.1"/>
    </source>
</evidence>
<dbReference type="Proteomes" id="UP001221217">
    <property type="component" value="Unassembled WGS sequence"/>
</dbReference>
<feature type="transmembrane region" description="Helical" evidence="1">
    <location>
        <begin position="37"/>
        <end position="57"/>
    </location>
</feature>
<feature type="transmembrane region" description="Helical" evidence="1">
    <location>
        <begin position="99"/>
        <end position="124"/>
    </location>
</feature>
<proteinExistence type="predicted"/>
<dbReference type="EMBL" id="JAQQAL010000035">
    <property type="protein sequence ID" value="MDC7227888.1"/>
    <property type="molecule type" value="Genomic_DNA"/>
</dbReference>
<evidence type="ECO:0000256" key="1">
    <source>
        <dbReference type="SAM" id="Phobius"/>
    </source>
</evidence>
<feature type="transmembrane region" description="Helical" evidence="1">
    <location>
        <begin position="136"/>
        <end position="157"/>
    </location>
</feature>
<name>A0AAJ1IH85_9SPIO</name>
<sequence length="158" mass="16565">MTVILMILTAAGFLIFSVIKSRKKTKEGAKMAGKMLLNTFIEVAGIMAIVGLVLAALPPELIQKLLGNANTALSTISGAIIGTVTIMPAIIAFPLAKSLYISGAHLTAVAPFLTTLTMAGLATMPVEVEHFGKRFTIVRNGLSFVAALAIAFMMGVFL</sequence>
<reference evidence="2 3" key="1">
    <citation type="submission" date="2022-12" db="EMBL/GenBank/DDBJ databases">
        <title>Metagenome assembled genome from gulf of manar.</title>
        <authorList>
            <person name="Kohli P."/>
            <person name="Pk S."/>
            <person name="Venkata Ramana C."/>
            <person name="Sasikala C."/>
        </authorList>
    </citation>
    <scope>NUCLEOTIDE SEQUENCE [LARGE SCALE GENOMIC DNA]</scope>
    <source>
        <strain evidence="2">JB008</strain>
    </source>
</reference>
<evidence type="ECO:0000313" key="3">
    <source>
        <dbReference type="Proteomes" id="UP001221217"/>
    </source>
</evidence>